<dbReference type="Proteomes" id="UP001222027">
    <property type="component" value="Unassembled WGS sequence"/>
</dbReference>
<accession>A0AAV8RTT8</accession>
<name>A0AAV8RTT8_ENSVE</name>
<evidence type="ECO:0000313" key="1">
    <source>
        <dbReference type="EMBL" id="KAJ8506329.1"/>
    </source>
</evidence>
<comment type="caution">
    <text evidence="1">The sequence shown here is derived from an EMBL/GenBank/DDBJ whole genome shotgun (WGS) entry which is preliminary data.</text>
</comment>
<dbReference type="EMBL" id="JAQQAF010000002">
    <property type="protein sequence ID" value="KAJ8506329.1"/>
    <property type="molecule type" value="Genomic_DNA"/>
</dbReference>
<dbReference type="AlphaFoldDB" id="A0AAV8RTT8"/>
<evidence type="ECO:0000313" key="2">
    <source>
        <dbReference type="Proteomes" id="UP001222027"/>
    </source>
</evidence>
<organism evidence="1 2">
    <name type="scientific">Ensete ventricosum</name>
    <name type="common">Abyssinian banana</name>
    <name type="synonym">Musa ensete</name>
    <dbReference type="NCBI Taxonomy" id="4639"/>
    <lineage>
        <taxon>Eukaryota</taxon>
        <taxon>Viridiplantae</taxon>
        <taxon>Streptophyta</taxon>
        <taxon>Embryophyta</taxon>
        <taxon>Tracheophyta</taxon>
        <taxon>Spermatophyta</taxon>
        <taxon>Magnoliopsida</taxon>
        <taxon>Liliopsida</taxon>
        <taxon>Zingiberales</taxon>
        <taxon>Musaceae</taxon>
        <taxon>Ensete</taxon>
    </lineage>
</organism>
<protein>
    <submittedName>
        <fullName evidence="1">Uncharacterized protein</fullName>
    </submittedName>
</protein>
<reference evidence="1 2" key="1">
    <citation type="submission" date="2022-12" db="EMBL/GenBank/DDBJ databases">
        <title>Chromosome-scale assembly of the Ensete ventricosum genome.</title>
        <authorList>
            <person name="Dussert Y."/>
            <person name="Stocks J."/>
            <person name="Wendawek A."/>
            <person name="Woldeyes F."/>
            <person name="Nichols R.A."/>
            <person name="Borrell J.S."/>
        </authorList>
    </citation>
    <scope>NUCLEOTIDE SEQUENCE [LARGE SCALE GENOMIC DNA]</scope>
    <source>
        <strain evidence="2">cv. Maze</strain>
        <tissue evidence="1">Seeds</tissue>
    </source>
</reference>
<proteinExistence type="predicted"/>
<keyword evidence="2" id="KW-1185">Reference proteome</keyword>
<gene>
    <name evidence="1" type="ORF">OPV22_007215</name>
</gene>
<sequence length="95" mass="10547">MGGGLRMPLSTRGYNFMKNLTLKTAIGRGRSTERCCYHQGLETAGRDGDAKCLAGRRFKGWTKGMSNCRDTAGCFRFLCRKAILLLEDLISLIPL</sequence>